<keyword evidence="4" id="KW-0808">Transferase</keyword>
<dbReference type="GO" id="GO:0004674">
    <property type="term" value="F:protein serine/threonine kinase activity"/>
    <property type="evidence" value="ECO:0007669"/>
    <property type="project" value="UniProtKB-KW"/>
</dbReference>
<reference evidence="11" key="1">
    <citation type="submission" date="2021-01" db="EMBL/GenBank/DDBJ databases">
        <authorList>
            <person name="Corre E."/>
            <person name="Pelletier E."/>
            <person name="Niang G."/>
            <person name="Scheremetjew M."/>
            <person name="Finn R."/>
            <person name="Kale V."/>
            <person name="Holt S."/>
            <person name="Cochrane G."/>
            <person name="Meng A."/>
            <person name="Brown T."/>
            <person name="Cohen L."/>
        </authorList>
    </citation>
    <scope>NUCLEOTIDE SEQUENCE</scope>
    <source>
        <strain evidence="11">CCMP1452</strain>
    </source>
</reference>
<comment type="catalytic activity">
    <reaction evidence="9">
        <text>L-seryl-[protein] + ATP = O-phospho-L-seryl-[protein] + ADP + H(+)</text>
        <dbReference type="Rhea" id="RHEA:17989"/>
        <dbReference type="Rhea" id="RHEA-COMP:9863"/>
        <dbReference type="Rhea" id="RHEA-COMP:11604"/>
        <dbReference type="ChEBI" id="CHEBI:15378"/>
        <dbReference type="ChEBI" id="CHEBI:29999"/>
        <dbReference type="ChEBI" id="CHEBI:30616"/>
        <dbReference type="ChEBI" id="CHEBI:83421"/>
        <dbReference type="ChEBI" id="CHEBI:456216"/>
        <dbReference type="EC" id="2.7.11.1"/>
    </reaction>
</comment>
<keyword evidence="7" id="KW-0067">ATP-binding</keyword>
<dbReference type="InterPro" id="IPR050839">
    <property type="entry name" value="Rho-assoc_Ser/Thr_Kinase"/>
</dbReference>
<dbReference type="Pfam" id="PF00069">
    <property type="entry name" value="Pkinase"/>
    <property type="match status" value="2"/>
</dbReference>
<keyword evidence="2" id="KW-0723">Serine/threonine-protein kinase</keyword>
<dbReference type="EMBL" id="HBHI01013666">
    <property type="protein sequence ID" value="CAD9671227.1"/>
    <property type="molecule type" value="Transcribed_RNA"/>
</dbReference>
<dbReference type="EC" id="2.7.11.1" evidence="1"/>
<evidence type="ECO:0000256" key="7">
    <source>
        <dbReference type="ARBA" id="ARBA00022840"/>
    </source>
</evidence>
<evidence type="ECO:0000256" key="2">
    <source>
        <dbReference type="ARBA" id="ARBA00022527"/>
    </source>
</evidence>
<feature type="domain" description="Protein kinase" evidence="10">
    <location>
        <begin position="1"/>
        <end position="320"/>
    </location>
</feature>
<name>A0A7S2RHF5_9STRA</name>
<dbReference type="SMART" id="SM00220">
    <property type="entry name" value="S_TKc"/>
    <property type="match status" value="1"/>
</dbReference>
<keyword evidence="6" id="KW-0418">Kinase</keyword>
<evidence type="ECO:0000256" key="6">
    <source>
        <dbReference type="ARBA" id="ARBA00022777"/>
    </source>
</evidence>
<evidence type="ECO:0000256" key="8">
    <source>
        <dbReference type="ARBA" id="ARBA00047899"/>
    </source>
</evidence>
<dbReference type="AlphaFoldDB" id="A0A7S2RHF5"/>
<keyword evidence="5" id="KW-0547">Nucleotide-binding</keyword>
<dbReference type="PROSITE" id="PS50011">
    <property type="entry name" value="PROTEIN_KINASE_DOM"/>
    <property type="match status" value="1"/>
</dbReference>
<evidence type="ECO:0000256" key="9">
    <source>
        <dbReference type="ARBA" id="ARBA00048679"/>
    </source>
</evidence>
<dbReference type="InterPro" id="IPR011009">
    <property type="entry name" value="Kinase-like_dom_sf"/>
</dbReference>
<protein>
    <recommendedName>
        <fullName evidence="1">non-specific serine/threonine protein kinase</fullName>
        <ecNumber evidence="1">2.7.11.1</ecNumber>
    </recommendedName>
</protein>
<dbReference type="SUPFAM" id="SSF56112">
    <property type="entry name" value="Protein kinase-like (PK-like)"/>
    <property type="match status" value="1"/>
</dbReference>
<organism evidence="11">
    <name type="scientific">Eucampia antarctica</name>
    <dbReference type="NCBI Taxonomy" id="49252"/>
    <lineage>
        <taxon>Eukaryota</taxon>
        <taxon>Sar</taxon>
        <taxon>Stramenopiles</taxon>
        <taxon>Ochrophyta</taxon>
        <taxon>Bacillariophyta</taxon>
        <taxon>Mediophyceae</taxon>
        <taxon>Biddulphiophycidae</taxon>
        <taxon>Hemiaulales</taxon>
        <taxon>Hemiaulaceae</taxon>
        <taxon>Eucampia</taxon>
    </lineage>
</organism>
<dbReference type="FunFam" id="1.10.510.10:FF:000086">
    <property type="entry name" value="Non-specific serine/threonine protein kinase"/>
    <property type="match status" value="1"/>
</dbReference>
<evidence type="ECO:0000256" key="1">
    <source>
        <dbReference type="ARBA" id="ARBA00012513"/>
    </source>
</evidence>
<evidence type="ECO:0000256" key="5">
    <source>
        <dbReference type="ARBA" id="ARBA00022741"/>
    </source>
</evidence>
<gene>
    <name evidence="11" type="ORF">EANT1437_LOCUS6998</name>
</gene>
<accession>A0A7S2RHF5</accession>
<keyword evidence="3" id="KW-0597">Phosphoprotein</keyword>
<evidence type="ECO:0000259" key="10">
    <source>
        <dbReference type="PROSITE" id="PS50011"/>
    </source>
</evidence>
<evidence type="ECO:0000313" key="11">
    <source>
        <dbReference type="EMBL" id="CAD9671227.1"/>
    </source>
</evidence>
<comment type="catalytic activity">
    <reaction evidence="8">
        <text>L-threonyl-[protein] + ATP = O-phospho-L-threonyl-[protein] + ADP + H(+)</text>
        <dbReference type="Rhea" id="RHEA:46608"/>
        <dbReference type="Rhea" id="RHEA-COMP:11060"/>
        <dbReference type="Rhea" id="RHEA-COMP:11605"/>
        <dbReference type="ChEBI" id="CHEBI:15378"/>
        <dbReference type="ChEBI" id="CHEBI:30013"/>
        <dbReference type="ChEBI" id="CHEBI:30616"/>
        <dbReference type="ChEBI" id="CHEBI:61977"/>
        <dbReference type="ChEBI" id="CHEBI:456216"/>
        <dbReference type="EC" id="2.7.11.1"/>
    </reaction>
</comment>
<evidence type="ECO:0000256" key="3">
    <source>
        <dbReference type="ARBA" id="ARBA00022553"/>
    </source>
</evidence>
<dbReference type="GO" id="GO:0005524">
    <property type="term" value="F:ATP binding"/>
    <property type="evidence" value="ECO:0007669"/>
    <property type="project" value="UniProtKB-KW"/>
</dbReference>
<dbReference type="PROSITE" id="PS00108">
    <property type="entry name" value="PROTEIN_KINASE_ST"/>
    <property type="match status" value="1"/>
</dbReference>
<dbReference type="PANTHER" id="PTHR22988">
    <property type="entry name" value="MYOTONIC DYSTROPHY S/T KINASE-RELATED"/>
    <property type="match status" value="1"/>
</dbReference>
<dbReference type="InterPro" id="IPR000719">
    <property type="entry name" value="Prot_kinase_dom"/>
</dbReference>
<sequence>MKKEMMVMKNQVGHVKAERDVLATADDNNRWLTVLHYSFQDETHLYMVMEFMPGGDLMSLLMKEDTFSEEVTRFFMAEAAHAISSVHALGYIHRDIKPDNMLLDAWGHLRLTDLGLCKKVGEVSAEDHPEMVLEMLRQEGQESSTIMADEILVSGESSDAGHRGHDDSMAISIAEAIGTTPTDIKESRNKLSAKVRREMAYSTVGTPDYIAPEVLAAQNGASGYSYTCAVDWWSLGVIMYECLVGYTPFYAEDPVTTCRKILRWRQCLEIPSDSKSKLSAECIDFLSCLLAGPESRIGSQSNGTTEFANGFKQVVRHPWFKGFDWDSVIQKEGPLLPSGSREFPELLEFLKTCPKSDPRFKQLVARVTQNFDTFEDFGSNLDGNVLRQRVNKNSLDQFYDYHYRRTRKPKVPLPENFTS</sequence>
<dbReference type="Gene3D" id="3.30.200.20">
    <property type="entry name" value="Phosphorylase Kinase, domain 1"/>
    <property type="match status" value="1"/>
</dbReference>
<dbReference type="InterPro" id="IPR008271">
    <property type="entry name" value="Ser/Thr_kinase_AS"/>
</dbReference>
<dbReference type="Gene3D" id="1.10.510.10">
    <property type="entry name" value="Transferase(Phosphotransferase) domain 1"/>
    <property type="match status" value="2"/>
</dbReference>
<proteinExistence type="predicted"/>
<dbReference type="PANTHER" id="PTHR22988:SF76">
    <property type="entry name" value="CHROMOSOME UNDETERMINED SCAFFOLD_135, WHOLE GENOME SHOTGUN SEQUENCE"/>
    <property type="match status" value="1"/>
</dbReference>
<evidence type="ECO:0000256" key="4">
    <source>
        <dbReference type="ARBA" id="ARBA00022679"/>
    </source>
</evidence>